<accession>A0ABU6AE42</accession>
<organism evidence="1 2">
    <name type="scientific">Saccharopolyspora mangrovi</name>
    <dbReference type="NCBI Taxonomy" id="3082379"/>
    <lineage>
        <taxon>Bacteria</taxon>
        <taxon>Bacillati</taxon>
        <taxon>Actinomycetota</taxon>
        <taxon>Actinomycetes</taxon>
        <taxon>Pseudonocardiales</taxon>
        <taxon>Pseudonocardiaceae</taxon>
        <taxon>Saccharopolyspora</taxon>
    </lineage>
</organism>
<gene>
    <name evidence="1" type="ORF">R4I43_20520</name>
</gene>
<comment type="caution">
    <text evidence="1">The sequence shown here is derived from an EMBL/GenBank/DDBJ whole genome shotgun (WGS) entry which is preliminary data.</text>
</comment>
<evidence type="ECO:0000313" key="1">
    <source>
        <dbReference type="EMBL" id="MEB3369799.1"/>
    </source>
</evidence>
<proteinExistence type="predicted"/>
<name>A0ABU6AE42_9PSEU</name>
<dbReference type="Pfam" id="PF00106">
    <property type="entry name" value="adh_short"/>
    <property type="match status" value="1"/>
</dbReference>
<dbReference type="SUPFAM" id="SSF51735">
    <property type="entry name" value="NAD(P)-binding Rossmann-fold domains"/>
    <property type="match status" value="1"/>
</dbReference>
<keyword evidence="2" id="KW-1185">Reference proteome</keyword>
<sequence length="135" mass="13928">MTRTTPRRTRERLEGKAALVTGAAGGIGKACAEALAAAGTAVHLVDQRSAASVAPEISGDSYVVDLPDISLEIQLASDAEHPPRACPLTCEDGARVAGGTSGSGGARRTGFDCASGSRFRWKRATGARQRRSSMT</sequence>
<dbReference type="EMBL" id="JAWLNX010000014">
    <property type="protein sequence ID" value="MEB3369799.1"/>
    <property type="molecule type" value="Genomic_DNA"/>
</dbReference>
<dbReference type="RefSeq" id="WP_324267283.1">
    <property type="nucleotide sequence ID" value="NZ_JAWLNX010000014.1"/>
</dbReference>
<dbReference type="InterPro" id="IPR036291">
    <property type="entry name" value="NAD(P)-bd_dom_sf"/>
</dbReference>
<reference evidence="1 2" key="1">
    <citation type="submission" date="2023-10" db="EMBL/GenBank/DDBJ databases">
        <title>Saccharopolyspora sp. nov., isolated from mangrove soil.</title>
        <authorList>
            <person name="Lu Y."/>
            <person name="Liu W."/>
        </authorList>
    </citation>
    <scope>NUCLEOTIDE SEQUENCE [LARGE SCALE GENOMIC DNA]</scope>
    <source>
        <strain evidence="1 2">S2-29</strain>
    </source>
</reference>
<dbReference type="Proteomes" id="UP001327093">
    <property type="component" value="Unassembled WGS sequence"/>
</dbReference>
<dbReference type="Gene3D" id="3.40.50.720">
    <property type="entry name" value="NAD(P)-binding Rossmann-like Domain"/>
    <property type="match status" value="1"/>
</dbReference>
<evidence type="ECO:0000313" key="2">
    <source>
        <dbReference type="Proteomes" id="UP001327093"/>
    </source>
</evidence>
<dbReference type="InterPro" id="IPR002347">
    <property type="entry name" value="SDR_fam"/>
</dbReference>
<protein>
    <submittedName>
        <fullName evidence="1">SDR family NAD(P)-dependent oxidoreductase</fullName>
    </submittedName>
</protein>